<dbReference type="GO" id="GO:0005829">
    <property type="term" value="C:cytosol"/>
    <property type="evidence" value="ECO:0007669"/>
    <property type="project" value="TreeGrafter"/>
</dbReference>
<gene>
    <name evidence="9" type="ORF">SanaruYs_14270</name>
</gene>
<dbReference type="Pfam" id="PF00842">
    <property type="entry name" value="Ala_racemase_C"/>
    <property type="match status" value="1"/>
</dbReference>
<dbReference type="InterPro" id="IPR001608">
    <property type="entry name" value="Ala_racemase_N"/>
</dbReference>
<dbReference type="InterPro" id="IPR029066">
    <property type="entry name" value="PLP-binding_barrel"/>
</dbReference>
<evidence type="ECO:0000256" key="6">
    <source>
        <dbReference type="PIRSR" id="PIRSR600821-50"/>
    </source>
</evidence>
<evidence type="ECO:0000256" key="5">
    <source>
        <dbReference type="HAMAP-Rule" id="MF_01201"/>
    </source>
</evidence>
<dbReference type="UniPathway" id="UPA00042">
    <property type="reaction ID" value="UER00497"/>
</dbReference>
<dbReference type="Gene3D" id="3.40.1190.10">
    <property type="entry name" value="Mur-like, catalytic domain"/>
    <property type="match status" value="1"/>
</dbReference>
<dbReference type="SUPFAM" id="SSF50621">
    <property type="entry name" value="Alanine racemase C-terminal domain-like"/>
    <property type="match status" value="1"/>
</dbReference>
<dbReference type="PANTHER" id="PTHR30511">
    <property type="entry name" value="ALANINE RACEMASE"/>
    <property type="match status" value="1"/>
</dbReference>
<evidence type="ECO:0000256" key="4">
    <source>
        <dbReference type="ARBA" id="ARBA00023235"/>
    </source>
</evidence>
<feature type="binding site" evidence="5 7">
    <location>
        <position position="750"/>
    </location>
    <ligand>
        <name>substrate</name>
    </ligand>
</feature>
<dbReference type="NCBIfam" id="TIGR01143">
    <property type="entry name" value="murF"/>
    <property type="match status" value="1"/>
</dbReference>
<dbReference type="RefSeq" id="WP_127121841.1">
    <property type="nucleotide sequence ID" value="NZ_BHXQ01000002.1"/>
</dbReference>
<dbReference type="Pfam" id="PF01168">
    <property type="entry name" value="Ala_racemase_N"/>
    <property type="match status" value="1"/>
</dbReference>
<dbReference type="GO" id="GO:0008784">
    <property type="term" value="F:alanine racemase activity"/>
    <property type="evidence" value="ECO:0007669"/>
    <property type="project" value="UniProtKB-UniRule"/>
</dbReference>
<comment type="pathway">
    <text evidence="5">Amino-acid biosynthesis; D-alanine biosynthesis; D-alanine from L-alanine: step 1/1.</text>
</comment>
<feature type="binding site" evidence="5 7">
    <location>
        <position position="573"/>
    </location>
    <ligand>
        <name>substrate</name>
    </ligand>
</feature>
<feature type="modified residue" description="N6-(pyridoxal phosphate)lysine" evidence="5 6">
    <location>
        <position position="478"/>
    </location>
</feature>
<dbReference type="AlphaFoldDB" id="A0A401U8K3"/>
<keyword evidence="10" id="KW-1185">Reference proteome</keyword>
<dbReference type="SUPFAM" id="SSF51419">
    <property type="entry name" value="PLP-binding barrel"/>
    <property type="match status" value="1"/>
</dbReference>
<comment type="caution">
    <text evidence="9">The sequence shown here is derived from an EMBL/GenBank/DDBJ whole genome shotgun (WGS) entry which is preliminary data.</text>
</comment>
<dbReference type="SUPFAM" id="SSF53244">
    <property type="entry name" value="MurD-like peptide ligases, peptide-binding domain"/>
    <property type="match status" value="1"/>
</dbReference>
<keyword evidence="3 5" id="KW-0663">Pyridoxal phosphate</keyword>
<evidence type="ECO:0000313" key="9">
    <source>
        <dbReference type="EMBL" id="GCC51207.1"/>
    </source>
</evidence>
<dbReference type="CDD" id="cd00430">
    <property type="entry name" value="PLPDE_III_AR"/>
    <property type="match status" value="1"/>
</dbReference>
<comment type="cofactor">
    <cofactor evidence="2 5 6">
        <name>pyridoxal 5'-phosphate</name>
        <dbReference type="ChEBI" id="CHEBI:597326"/>
    </cofactor>
</comment>
<dbReference type="InterPro" id="IPR035911">
    <property type="entry name" value="MurE/MurF_N"/>
</dbReference>
<evidence type="ECO:0000256" key="3">
    <source>
        <dbReference type="ARBA" id="ARBA00022898"/>
    </source>
</evidence>
<dbReference type="GO" id="GO:0030170">
    <property type="term" value="F:pyridoxal phosphate binding"/>
    <property type="evidence" value="ECO:0007669"/>
    <property type="project" value="UniProtKB-UniRule"/>
</dbReference>
<dbReference type="FunFam" id="3.20.20.10:FF:000002">
    <property type="entry name" value="Alanine racemase"/>
    <property type="match status" value="1"/>
</dbReference>
<dbReference type="GO" id="GO:0047480">
    <property type="term" value="F:UDP-N-acetylmuramoyl-tripeptide-D-alanyl-D-alanine ligase activity"/>
    <property type="evidence" value="ECO:0007669"/>
    <property type="project" value="InterPro"/>
</dbReference>
<dbReference type="GO" id="GO:0071555">
    <property type="term" value="P:cell wall organization"/>
    <property type="evidence" value="ECO:0007669"/>
    <property type="project" value="InterPro"/>
</dbReference>
<feature type="active site" description="Proton acceptor; specific for D-alanine" evidence="5">
    <location>
        <position position="478"/>
    </location>
</feature>
<dbReference type="PRINTS" id="PR00992">
    <property type="entry name" value="ALARACEMASE"/>
</dbReference>
<dbReference type="SUPFAM" id="SSF63418">
    <property type="entry name" value="MurE/MurF N-terminal domain"/>
    <property type="match status" value="1"/>
</dbReference>
<accession>A0A401U8K3</accession>
<keyword evidence="4 5" id="KW-0413">Isomerase</keyword>
<comment type="catalytic activity">
    <reaction evidence="1 5">
        <text>L-alanine = D-alanine</text>
        <dbReference type="Rhea" id="RHEA:20249"/>
        <dbReference type="ChEBI" id="CHEBI:57416"/>
        <dbReference type="ChEBI" id="CHEBI:57972"/>
        <dbReference type="EC" id="5.1.1.1"/>
    </reaction>
</comment>
<dbReference type="Gene3D" id="3.90.190.20">
    <property type="entry name" value="Mur ligase, C-terminal domain"/>
    <property type="match status" value="1"/>
</dbReference>
<dbReference type="NCBIfam" id="NF008897">
    <property type="entry name" value="PRK11930.1"/>
    <property type="match status" value="1"/>
</dbReference>
<dbReference type="InterPro" id="IPR036565">
    <property type="entry name" value="Mur-like_cat_sf"/>
</dbReference>
<dbReference type="InterPro" id="IPR005863">
    <property type="entry name" value="UDP-N-AcMur_synth"/>
</dbReference>
<dbReference type="InterPro" id="IPR036615">
    <property type="entry name" value="Mur_ligase_C_dom_sf"/>
</dbReference>
<feature type="active site" description="Proton acceptor; specific for L-alanine" evidence="5">
    <location>
        <position position="701"/>
    </location>
</feature>
<dbReference type="OrthoDB" id="9801978at2"/>
<name>A0A401U8K3_9BACT</name>
<evidence type="ECO:0000256" key="2">
    <source>
        <dbReference type="ARBA" id="ARBA00001933"/>
    </source>
</evidence>
<dbReference type="Proteomes" id="UP000288227">
    <property type="component" value="Unassembled WGS sequence"/>
</dbReference>
<dbReference type="GO" id="GO:0005524">
    <property type="term" value="F:ATP binding"/>
    <property type="evidence" value="ECO:0007669"/>
    <property type="project" value="InterPro"/>
</dbReference>
<dbReference type="NCBIfam" id="TIGR00492">
    <property type="entry name" value="alr"/>
    <property type="match status" value="1"/>
</dbReference>
<dbReference type="InterPro" id="IPR000713">
    <property type="entry name" value="Mur_ligase_N"/>
</dbReference>
<dbReference type="Gene3D" id="2.40.37.10">
    <property type="entry name" value="Lyase, Ornithine Decarboxylase, Chain A, domain 1"/>
    <property type="match status" value="1"/>
</dbReference>
<dbReference type="InterPro" id="IPR011079">
    <property type="entry name" value="Ala_racemase_C"/>
</dbReference>
<feature type="domain" description="Alanine racemase C-terminal" evidence="8">
    <location>
        <begin position="680"/>
        <end position="804"/>
    </location>
</feature>
<dbReference type="SMART" id="SM01005">
    <property type="entry name" value="Ala_racemase_C"/>
    <property type="match status" value="1"/>
</dbReference>
<dbReference type="InterPro" id="IPR009006">
    <property type="entry name" value="Ala_racemase/Decarboxylase_C"/>
</dbReference>
<reference evidence="9 10" key="1">
    <citation type="submission" date="2018-11" db="EMBL/GenBank/DDBJ databases">
        <title>Chryseotalea sanarue gen. nov., sp., nov., a member of the family Cytophagaceae, isolated from a brackish lake in Hamamatsu Japan.</title>
        <authorList>
            <person name="Maejima Y."/>
            <person name="Iino T."/>
            <person name="Muraguchi Y."/>
            <person name="Fukuda K."/>
            <person name="Ohkuma M."/>
            <person name="Moriuchi R."/>
            <person name="Dohra H."/>
            <person name="Kimbara K."/>
            <person name="Shintani M."/>
        </authorList>
    </citation>
    <scope>NUCLEOTIDE SEQUENCE [LARGE SCALE GENOMIC DNA]</scope>
    <source>
        <strain evidence="9 10">Ys</strain>
    </source>
</reference>
<dbReference type="Gene3D" id="3.40.1390.10">
    <property type="entry name" value="MurE/MurF, N-terminal domain"/>
    <property type="match status" value="1"/>
</dbReference>
<dbReference type="SUPFAM" id="SSF53623">
    <property type="entry name" value="MurD-like peptide ligases, catalytic domain"/>
    <property type="match status" value="1"/>
</dbReference>
<sequence length="808" mass="90471">MIHFSQLESICQGKVLRLQEDVVVEHLLIDSRKVILSKNAVFFAISGSRNDGHQYIKSLYDQGIRNFIIEKKVDLPADANVLLVSSAIDALQQVAASHRALFNIPVIGITGSNGKTIIKEWLYQLLSHHFTIVKNPGSYNSQVGVPLSVWNIRPHHTMGVFEAGISKKNEMQALEKILKPTLGLFTNIGTAHNEGFSSLKEKVEEKAQLFANSDVVIYCKDHLLIDEVLQSKKIKRLSWGYTNEADIIIEKGEAYNIRYDKIHYTLSLPFTDAASIENCLHCIAVMMHLGISKTDIQTGMQTLQSVAMRLELKEGINQCQLIDDSYNNDLAGLQVSLDFLNNQYQKTKKTLILSDILQSGVEAKDWTKSVSKLIKQNKIDRFIGIGKDLFAYQNIFNKHSSFYDSTEAFLKNLNEDEFSNEIVLIKGARAFAFEKIVARLQRKVHGTIMEIDLGNMVHNLNYFRASLKPSTRIMAMVKAFAYGSGSKEVASLLQYHKVNYLGVAYADEGVELRKNNIHLPIMVMNPSSETFESLLQYNLEPEVFNLNQLKKLLTFLQGRSCTVHIKFDTGMHRLGFAEQDLPALINLLLENKNINVATIFSHLAGADDPQHDDYSSQQAELFKNLADQLSLALGFKPLYHLLNSPGILRLNQYQFDMVRLGIGLYGIDPTTEKNKNLKPVATLKTIVSQVHHLHEGQTVGYGRHGKIKGEQSIATIAIGYADGYSRAFGKGIGKVLVKGKVVPVIGNVCMDMTMIDVTGLTVKEGDEVIVFGEQLPIEQVAESIHTIPYEILTNTSERVKRVFVAESI</sequence>
<dbReference type="HAMAP" id="MF_01201">
    <property type="entry name" value="Ala_racemase"/>
    <property type="match status" value="1"/>
</dbReference>
<evidence type="ECO:0000259" key="8">
    <source>
        <dbReference type="SMART" id="SM01005"/>
    </source>
</evidence>
<proteinExistence type="inferred from homology"/>
<evidence type="ECO:0000256" key="1">
    <source>
        <dbReference type="ARBA" id="ARBA00000316"/>
    </source>
</evidence>
<comment type="function">
    <text evidence="5">Catalyzes the interconversion of L-alanine and D-alanine. May also act on other amino acids.</text>
</comment>
<comment type="similarity">
    <text evidence="5">Belongs to the alanine racemase family.</text>
</comment>
<evidence type="ECO:0000313" key="10">
    <source>
        <dbReference type="Proteomes" id="UP000288227"/>
    </source>
</evidence>
<dbReference type="EMBL" id="BHXQ01000002">
    <property type="protein sequence ID" value="GCC51207.1"/>
    <property type="molecule type" value="Genomic_DNA"/>
</dbReference>
<organism evidence="9 10">
    <name type="scientific">Chryseotalea sanaruensis</name>
    <dbReference type="NCBI Taxonomy" id="2482724"/>
    <lineage>
        <taxon>Bacteria</taxon>
        <taxon>Pseudomonadati</taxon>
        <taxon>Bacteroidota</taxon>
        <taxon>Cytophagia</taxon>
        <taxon>Cytophagales</taxon>
        <taxon>Chryseotaleaceae</taxon>
        <taxon>Chryseotalea</taxon>
    </lineage>
</organism>
<keyword evidence="9" id="KW-0436">Ligase</keyword>
<evidence type="ECO:0000256" key="7">
    <source>
        <dbReference type="PIRSR" id="PIRSR600821-52"/>
    </source>
</evidence>
<dbReference type="EC" id="5.1.1.1" evidence="5"/>
<protein>
    <recommendedName>
        <fullName evidence="5">Alanine racemase</fullName>
        <ecNumber evidence="5">5.1.1.1</ecNumber>
    </recommendedName>
</protein>
<dbReference type="Pfam" id="PF01225">
    <property type="entry name" value="Mur_ligase"/>
    <property type="match status" value="1"/>
</dbReference>
<dbReference type="InterPro" id="IPR000821">
    <property type="entry name" value="Ala_racemase"/>
</dbReference>
<dbReference type="PANTHER" id="PTHR30511:SF0">
    <property type="entry name" value="ALANINE RACEMASE, CATABOLIC-RELATED"/>
    <property type="match status" value="1"/>
</dbReference>
<dbReference type="GO" id="GO:0030632">
    <property type="term" value="P:D-alanine biosynthetic process"/>
    <property type="evidence" value="ECO:0007669"/>
    <property type="project" value="UniProtKB-UniRule"/>
</dbReference>
<dbReference type="Gene3D" id="3.20.20.10">
    <property type="entry name" value="Alanine racemase"/>
    <property type="match status" value="1"/>
</dbReference>
<dbReference type="Pfam" id="PF08245">
    <property type="entry name" value="Mur_ligase_M"/>
    <property type="match status" value="1"/>
</dbReference>
<dbReference type="InterPro" id="IPR013221">
    <property type="entry name" value="Mur_ligase_cen"/>
</dbReference>